<dbReference type="GO" id="GO:0032259">
    <property type="term" value="P:methylation"/>
    <property type="evidence" value="ECO:0007669"/>
    <property type="project" value="UniProtKB-KW"/>
</dbReference>
<dbReference type="GO" id="GO:1904047">
    <property type="term" value="F:S-adenosyl-L-methionine binding"/>
    <property type="evidence" value="ECO:0007669"/>
    <property type="project" value="TreeGrafter"/>
</dbReference>
<dbReference type="GO" id="GO:0006298">
    <property type="term" value="P:mismatch repair"/>
    <property type="evidence" value="ECO:0007669"/>
    <property type="project" value="TreeGrafter"/>
</dbReference>
<feature type="binding site" evidence="7">
    <location>
        <position position="7"/>
    </location>
    <ligand>
        <name>S-adenosyl-L-methionine</name>
        <dbReference type="ChEBI" id="CHEBI:59789"/>
    </ligand>
</feature>
<comment type="similarity">
    <text evidence="1">Belongs to the N(4)/N(6)-methyltransferase family.</text>
</comment>
<comment type="catalytic activity">
    <reaction evidence="6">
        <text>a 2'-deoxyadenosine in DNA + S-adenosyl-L-methionine = an N(6)-methyl-2'-deoxyadenosine in DNA + S-adenosyl-L-homocysteine + H(+)</text>
        <dbReference type="Rhea" id="RHEA:15197"/>
        <dbReference type="Rhea" id="RHEA-COMP:12418"/>
        <dbReference type="Rhea" id="RHEA-COMP:12419"/>
        <dbReference type="ChEBI" id="CHEBI:15378"/>
        <dbReference type="ChEBI" id="CHEBI:57856"/>
        <dbReference type="ChEBI" id="CHEBI:59789"/>
        <dbReference type="ChEBI" id="CHEBI:90615"/>
        <dbReference type="ChEBI" id="CHEBI:90616"/>
        <dbReference type="EC" id="2.1.1.72"/>
    </reaction>
</comment>
<name>A0A6N4TJF2_9FIRM</name>
<evidence type="ECO:0000313" key="8">
    <source>
        <dbReference type="EMBL" id="BBK22711.1"/>
    </source>
</evidence>
<dbReference type="PRINTS" id="PR00505">
    <property type="entry name" value="D12N6MTFRASE"/>
</dbReference>
<dbReference type="Gene3D" id="3.40.50.150">
    <property type="entry name" value="Vaccinia Virus protein VP39"/>
    <property type="match status" value="1"/>
</dbReference>
<keyword evidence="3 8" id="KW-0489">Methyltransferase</keyword>
<dbReference type="InterPro" id="IPR029063">
    <property type="entry name" value="SAM-dependent_MTases_sf"/>
</dbReference>
<dbReference type="GO" id="GO:0043565">
    <property type="term" value="F:sequence-specific DNA binding"/>
    <property type="evidence" value="ECO:0007669"/>
    <property type="project" value="TreeGrafter"/>
</dbReference>
<evidence type="ECO:0000313" key="9">
    <source>
        <dbReference type="Proteomes" id="UP000464754"/>
    </source>
</evidence>
<dbReference type="Gene3D" id="1.10.1020.10">
    <property type="entry name" value="Adenine-specific Methyltransferase, Domain 2"/>
    <property type="match status" value="1"/>
</dbReference>
<proteinExistence type="inferred from homology"/>
<protein>
    <recommendedName>
        <fullName evidence="2">site-specific DNA-methyltransferase (adenine-specific)</fullName>
        <ecNumber evidence="2">2.1.1.72</ecNumber>
    </recommendedName>
</protein>
<evidence type="ECO:0000256" key="7">
    <source>
        <dbReference type="PIRSR" id="PIRSR000398-1"/>
    </source>
</evidence>
<dbReference type="GO" id="GO:0009307">
    <property type="term" value="P:DNA restriction-modification system"/>
    <property type="evidence" value="ECO:0007669"/>
    <property type="project" value="InterPro"/>
</dbReference>
<keyword evidence="5" id="KW-0949">S-adenosyl-L-methionine</keyword>
<dbReference type="InterPro" id="IPR012263">
    <property type="entry name" value="M_m6A_EcoRV"/>
</dbReference>
<evidence type="ECO:0000256" key="6">
    <source>
        <dbReference type="ARBA" id="ARBA00047942"/>
    </source>
</evidence>
<accession>A0A6N4TJF2</accession>
<dbReference type="Pfam" id="PF02086">
    <property type="entry name" value="MethyltransfD12"/>
    <property type="match status" value="1"/>
</dbReference>
<dbReference type="InterPro" id="IPR012327">
    <property type="entry name" value="MeTrfase_D12"/>
</dbReference>
<evidence type="ECO:0000256" key="1">
    <source>
        <dbReference type="ARBA" id="ARBA00006594"/>
    </source>
</evidence>
<dbReference type="KEGG" id="aarg:Aargi30884_16140"/>
<feature type="binding site" evidence="7">
    <location>
        <position position="11"/>
    </location>
    <ligand>
        <name>S-adenosyl-L-methionine</name>
        <dbReference type="ChEBI" id="CHEBI:59789"/>
    </ligand>
</feature>
<dbReference type="RefSeq" id="WP_115716435.1">
    <property type="nucleotide sequence ID" value="NZ_AP019695.1"/>
</dbReference>
<evidence type="ECO:0000256" key="5">
    <source>
        <dbReference type="ARBA" id="ARBA00022691"/>
    </source>
</evidence>
<gene>
    <name evidence="8" type="ORF">Aargi30884_16140</name>
</gene>
<dbReference type="PANTHER" id="PTHR30481">
    <property type="entry name" value="DNA ADENINE METHYLASE"/>
    <property type="match status" value="1"/>
</dbReference>
<evidence type="ECO:0000256" key="2">
    <source>
        <dbReference type="ARBA" id="ARBA00011900"/>
    </source>
</evidence>
<evidence type="ECO:0000256" key="3">
    <source>
        <dbReference type="ARBA" id="ARBA00022603"/>
    </source>
</evidence>
<dbReference type="EMBL" id="AP019695">
    <property type="protein sequence ID" value="BBK22711.1"/>
    <property type="molecule type" value="Genomic_DNA"/>
</dbReference>
<feature type="binding site" evidence="7">
    <location>
        <position position="56"/>
    </location>
    <ligand>
        <name>S-adenosyl-L-methionine</name>
        <dbReference type="ChEBI" id="CHEBI:59789"/>
    </ligand>
</feature>
<feature type="binding site" evidence="7">
    <location>
        <position position="173"/>
    </location>
    <ligand>
        <name>S-adenosyl-L-methionine</name>
        <dbReference type="ChEBI" id="CHEBI:59789"/>
    </ligand>
</feature>
<keyword evidence="4 8" id="KW-0808">Transferase</keyword>
<dbReference type="Proteomes" id="UP000464754">
    <property type="component" value="Chromosome"/>
</dbReference>
<dbReference type="SUPFAM" id="SSF53335">
    <property type="entry name" value="S-adenosyl-L-methionine-dependent methyltransferases"/>
    <property type="match status" value="1"/>
</dbReference>
<organism evidence="8 9">
    <name type="scientific">Amedibacterium intestinale</name>
    <dbReference type="NCBI Taxonomy" id="2583452"/>
    <lineage>
        <taxon>Bacteria</taxon>
        <taxon>Bacillati</taxon>
        <taxon>Bacillota</taxon>
        <taxon>Erysipelotrichia</taxon>
        <taxon>Erysipelotrichales</taxon>
        <taxon>Erysipelotrichaceae</taxon>
        <taxon>Amedibacterium</taxon>
    </lineage>
</organism>
<keyword evidence="9" id="KW-1185">Reference proteome</keyword>
<dbReference type="GO" id="GO:0009007">
    <property type="term" value="F:site-specific DNA-methyltransferase (adenine-specific) activity"/>
    <property type="evidence" value="ECO:0007669"/>
    <property type="project" value="UniProtKB-EC"/>
</dbReference>
<dbReference type="AlphaFoldDB" id="A0A6N4TJF2"/>
<reference evidence="9" key="1">
    <citation type="submission" date="2019-05" db="EMBL/GenBank/DDBJ databases">
        <title>Complete genome sequencing of Absiella argi strain JCM 30884.</title>
        <authorList>
            <person name="Sakamoto M."/>
            <person name="Murakami T."/>
            <person name="Mori H."/>
        </authorList>
    </citation>
    <scope>NUCLEOTIDE SEQUENCE [LARGE SCALE GENOMIC DNA]</scope>
    <source>
        <strain evidence="9">JCM 30884</strain>
    </source>
</reference>
<dbReference type="InterPro" id="IPR023095">
    <property type="entry name" value="Ade_MeTrfase_dom_2"/>
</dbReference>
<dbReference type="EC" id="2.1.1.72" evidence="2"/>
<evidence type="ECO:0000256" key="4">
    <source>
        <dbReference type="ARBA" id="ARBA00022679"/>
    </source>
</evidence>
<sequence>MNSFIPWIGGKKLLRKEILARFPKETPSRYIEVFGGAGWVLFAKEQHSKQLEVFNDLNSDLINLYRCVKYHAQEVQRECSLLLNSRELFFDYKEQSQLSGLTDIQRAARFLYIIKTSYGADGRTYGTNAKNIYYSVDLLQSIGERLKKVVIENKTYDNLIKVYDRENALFYLDPPYYKTEKYYGNLFNEEDHIKLRDILKDIKGKFILSYNDCEFIRSLYSEFVIEEVERSNNLIQKDKPMYKELIIRNFK</sequence>
<dbReference type="REBASE" id="365749">
    <property type="entry name" value="M.Aar30884ORF16140P"/>
</dbReference>
<dbReference type="PIRSF" id="PIRSF000398">
    <property type="entry name" value="M_m6A_EcoRV"/>
    <property type="match status" value="1"/>
</dbReference>